<feature type="domain" description="SGNH hydrolase-type esterase" evidence="5">
    <location>
        <begin position="66"/>
        <end position="241"/>
    </location>
</feature>
<dbReference type="CDD" id="cd01833">
    <property type="entry name" value="XynB_like"/>
    <property type="match status" value="1"/>
</dbReference>
<feature type="region of interest" description="Disordered" evidence="3">
    <location>
        <begin position="846"/>
        <end position="867"/>
    </location>
</feature>
<feature type="compositionally biased region" description="Low complexity" evidence="3">
    <location>
        <begin position="1151"/>
        <end position="1162"/>
    </location>
</feature>
<dbReference type="InterPro" id="IPR036514">
    <property type="entry name" value="SGNH_hydro_sf"/>
</dbReference>
<dbReference type="SUPFAM" id="SSF52743">
    <property type="entry name" value="Subtilisin-like"/>
    <property type="match status" value="1"/>
</dbReference>
<dbReference type="InterPro" id="IPR051532">
    <property type="entry name" value="Ester_Hydrolysis_Enzymes"/>
</dbReference>
<dbReference type="Gene3D" id="2.130.10.130">
    <property type="entry name" value="Integrin alpha, N-terminal"/>
    <property type="match status" value="1"/>
</dbReference>
<feature type="region of interest" description="Disordered" evidence="3">
    <location>
        <begin position="1009"/>
        <end position="1071"/>
    </location>
</feature>
<name>A0ABR4FXD6_9EURO</name>
<dbReference type="InterPro" id="IPR028994">
    <property type="entry name" value="Integrin_alpha_N"/>
</dbReference>
<sequence>MEELGPPGQHRGRPHREVCTTTTLVTLILVVCNFWIPGSNAATLPTQVLAPRDQIAGGVELRVLPIGDSITWGAQSSDENGYRSHLFNSLTSRGNEVDFVGAMTSGTMADNQHEGYRGATIDQIEDLSLLGVYAAPNIVLLHAGTNNMKQDEDADNAPADLRSLIDFVFRHSEDAVVFVCQIIPSTTSDIQRRVNAYNDVLPGLVQDYVDNGKKVVLVPMNDALTTSDLADNLHPNDGGYEKMAAAYYQAIQAADADGLISKPGKWQDPPDATSPDRCRSTPSWYRVGFIADGAKVATSDGDFKPAWVKRGVIAQGACPRAQLHFMDLNGDGLKDYACVDPETGATNVHLRRRDSDGGLSDNWEKLGEVATGAKGRDGTGVMFADLNGDGRDDYIYVDPSTGDVSAWINRLQNDDGVWQWQSLGRIAGGVGATNDTLQMVDIDGDGRADFCLINRSTGEVTGWLNTGADVIPDYYKLGIIATGASAPKGDTVVLGDFTGEGRADYMFVGDGGKVDGLVNRLNGSSLAPRWLSVFTLAEGPTGAEQDAVRLVDMTGDGKVDYLLVDKKTGKVTLWENIGTGGKYQPGEGVVLCDLDGDGTSDYFWVDHTGKGWGYLNIGKGKNLWYDLGMIAKGDHKRENVRMAVLTTSKRADYVVLDGDTGRAVWYENLGPDRGWDWKYRGEIAAGPKHTIENKFGWNFRSKNVRFADLDGDGLDDYLYVNDQGATVMWRLKSTDPPEYGPATLVADGVGVLAQQVQFADTNGDGRLDYVVLGSTTGRARSWHHLGFREDGSIRWNTPLDFADGVGVPGRSIRITEMTGDKRADYLTVNPNNGRLRLWQNRCWPLDGDGSDGGDDGGDGGDDSGGDGEIVYVDDDVYETPEMSCHAPCTIILPPSALPKTTTITINPYTTTLAVEGMGTTTITVTPEPLTVGTMSFYNIPIPSMGDSTTVVQPYPSLTVDPIKIPYTYVQDGKTKTTSRSLILPPWPKITQGPPEDWDNETSIPTEGSAIIPTSFPPVTFPPPPDRGPRPTLTGSELPRPTDWDDVPIIIKPTDRKPETPEPTDPDDDDQGTIIPCDIWFLEFCNDDVGVKGWNIIVPPGVLPPGPPPPGAIQPPPGWRIKDPGPPPWPRITIGGDGSMSDVPDKPEPCETESASLCSSSTSYGVDGHGSTTTTKTVETCHTIYGCHVSDWDESTTTTGPACEATAAAAAKRAIPATDAIPTAVPTDPSFRKRDDVEMTSWQDPEEAWAGDEQIINTSWCDAKNYIVYCADPEDCDRLARRLERIQSFQNSLTTVKKIGSQRMDFTAFFWVEFLPIELKNLIQQMSECALMYDPIAHQDSLGNSGNGGNVMQDSQPAQRISNAWANSRVSIPPGVKEWWKNPDFSDDENDAGDETKSWIYDYYDNPELSSSDDAPIVYLVENCVDFSDAEVAGIRRLTHLASTEAYGPAVGTDCEHGTRMAATIAGRTLGLAPRTIVIPVYTGAEGWPSVLERYLHALVRILDDVLEHPDRADRAVINMSFRIQMAWVPEGPYGQIMGKLLKLLQKQGVISTAASGNDGDDFRPSNWDYPARFGIDQDDGIRNGLIIVGAINRLGEEADFSMSFTSWDAGSEDMVYAPGTGIAVPGGGNNAQGTSFSTAIVSGLISYIRSLPLTREWRDYLNKSPANMKKLILELQRSLGPSQNQPFRSVWSGQIKEKNCLVDGFGITYQSSTTAEFYPCNDLAGWLLLQTCLVDLDNPPDVDSPSRAKRADGACPLPNTGSPLGDLPPPITWGKGDPSPTCTSNCGKLCEGYYCLPLPTGDAPSFTDPTDDPDSPTGPNLPPGTKFDPAEDCISVSIILEHDDEVFYQNRTLDVNDERYCNADTDQLTHPDYSVGCQDGFELGFTYAPGSTDERTTLYTSISVPGWEGEFVLTPYTTVHLPCDEDTEVCYDDNFYCFKSTACDFDVHCQNEDSDGGDDPDEPEEPEEPCVGLVKVVITELGSSVAQGASSMIVDGKEVCKNDESHISWSSGEEDTWEFDCNDGYSLRFETKDDGSGALDVYFILSGDNDEQHKELPQTKDENVACVGRFGEGLCPQRTYLSESDC</sequence>
<dbReference type="CDD" id="cd00306">
    <property type="entry name" value="Peptidases_S8_S53"/>
    <property type="match status" value="1"/>
</dbReference>
<evidence type="ECO:0000259" key="5">
    <source>
        <dbReference type="Pfam" id="PF13472"/>
    </source>
</evidence>
<feature type="domain" description="Peptidase S8/S53" evidence="4">
    <location>
        <begin position="1450"/>
        <end position="1673"/>
    </location>
</feature>
<dbReference type="Pfam" id="PF13517">
    <property type="entry name" value="FG-GAP_3"/>
    <property type="match status" value="2"/>
</dbReference>
<dbReference type="Pfam" id="PF13472">
    <property type="entry name" value="Lipase_GDSL_2"/>
    <property type="match status" value="1"/>
</dbReference>
<evidence type="ECO:0000256" key="1">
    <source>
        <dbReference type="ARBA" id="ARBA00022729"/>
    </source>
</evidence>
<accession>A0ABR4FXD6</accession>
<dbReference type="InterPro" id="IPR000209">
    <property type="entry name" value="Peptidase_S8/S53_dom"/>
</dbReference>
<evidence type="ECO:0000256" key="3">
    <source>
        <dbReference type="SAM" id="MobiDB-lite"/>
    </source>
</evidence>
<keyword evidence="1" id="KW-0732">Signal</keyword>
<organism evidence="6 7">
    <name type="scientific">Aspergillus keveii</name>
    <dbReference type="NCBI Taxonomy" id="714993"/>
    <lineage>
        <taxon>Eukaryota</taxon>
        <taxon>Fungi</taxon>
        <taxon>Dikarya</taxon>
        <taxon>Ascomycota</taxon>
        <taxon>Pezizomycotina</taxon>
        <taxon>Eurotiomycetes</taxon>
        <taxon>Eurotiomycetidae</taxon>
        <taxon>Eurotiales</taxon>
        <taxon>Aspergillaceae</taxon>
        <taxon>Aspergillus</taxon>
        <taxon>Aspergillus subgen. Nidulantes</taxon>
    </lineage>
</organism>
<feature type="compositionally biased region" description="Acidic residues" evidence="3">
    <location>
        <begin position="848"/>
        <end position="867"/>
    </location>
</feature>
<feature type="compositionally biased region" description="Acidic residues" evidence="3">
    <location>
        <begin position="1061"/>
        <end position="1070"/>
    </location>
</feature>
<feature type="region of interest" description="Disordered" evidence="3">
    <location>
        <begin position="1804"/>
        <end position="1826"/>
    </location>
</feature>
<dbReference type="SUPFAM" id="SSF52266">
    <property type="entry name" value="SGNH hydrolase"/>
    <property type="match status" value="1"/>
</dbReference>
<dbReference type="PANTHER" id="PTHR30383">
    <property type="entry name" value="THIOESTERASE 1/PROTEASE 1/LYSOPHOSPHOLIPASE L1"/>
    <property type="match status" value="1"/>
</dbReference>
<evidence type="ECO:0000256" key="2">
    <source>
        <dbReference type="ARBA" id="ARBA00023145"/>
    </source>
</evidence>
<keyword evidence="2" id="KW-0865">Zymogen</keyword>
<dbReference type="InterPro" id="IPR013830">
    <property type="entry name" value="SGNH_hydro"/>
</dbReference>
<evidence type="ECO:0008006" key="8">
    <source>
        <dbReference type="Google" id="ProtNLM"/>
    </source>
</evidence>
<dbReference type="InterPro" id="IPR013517">
    <property type="entry name" value="FG-GAP"/>
</dbReference>
<reference evidence="6 7" key="1">
    <citation type="submission" date="2024-07" db="EMBL/GenBank/DDBJ databases">
        <title>Section-level genome sequencing and comparative genomics of Aspergillus sections Usti and Cavernicolus.</title>
        <authorList>
            <consortium name="Lawrence Berkeley National Laboratory"/>
            <person name="Nybo J.L."/>
            <person name="Vesth T.C."/>
            <person name="Theobald S."/>
            <person name="Frisvad J.C."/>
            <person name="Larsen T.O."/>
            <person name="Kjaerboelling I."/>
            <person name="Rothschild-Mancinelli K."/>
            <person name="Lyhne E.K."/>
            <person name="Kogle M.E."/>
            <person name="Barry K."/>
            <person name="Clum A."/>
            <person name="Na H."/>
            <person name="Ledsgaard L."/>
            <person name="Lin J."/>
            <person name="Lipzen A."/>
            <person name="Kuo A."/>
            <person name="Riley R."/>
            <person name="Mondo S."/>
            <person name="Labutti K."/>
            <person name="Haridas S."/>
            <person name="Pangalinan J."/>
            <person name="Salamov A.A."/>
            <person name="Simmons B.A."/>
            <person name="Magnuson J.K."/>
            <person name="Chen J."/>
            <person name="Drula E."/>
            <person name="Henrissat B."/>
            <person name="Wiebenga A."/>
            <person name="Lubbers R.J."/>
            <person name="Gomes A.C."/>
            <person name="Makela M.R."/>
            <person name="Stajich J."/>
            <person name="Grigoriev I.V."/>
            <person name="Mortensen U.H."/>
            <person name="De Vries R.P."/>
            <person name="Baker S.E."/>
            <person name="Andersen M.R."/>
        </authorList>
    </citation>
    <scope>NUCLEOTIDE SEQUENCE [LARGE SCALE GENOMIC DNA]</scope>
    <source>
        <strain evidence="6 7">CBS 209.92</strain>
    </source>
</reference>
<comment type="caution">
    <text evidence="6">The sequence shown here is derived from an EMBL/GenBank/DDBJ whole genome shotgun (WGS) entry which is preliminary data.</text>
</comment>
<dbReference type="InterPro" id="IPR036852">
    <property type="entry name" value="Peptidase_S8/S53_dom_sf"/>
</dbReference>
<dbReference type="Gene3D" id="3.40.50.200">
    <property type="entry name" value="Peptidase S8/S53 domain"/>
    <property type="match status" value="1"/>
</dbReference>
<feature type="region of interest" description="Disordered" evidence="3">
    <location>
        <begin position="1741"/>
        <end position="1766"/>
    </location>
</feature>
<evidence type="ECO:0000313" key="6">
    <source>
        <dbReference type="EMBL" id="KAL2787929.1"/>
    </source>
</evidence>
<dbReference type="Gene3D" id="3.40.50.1110">
    <property type="entry name" value="SGNH hydrolase"/>
    <property type="match status" value="1"/>
</dbReference>
<evidence type="ECO:0000259" key="4">
    <source>
        <dbReference type="Pfam" id="PF00082"/>
    </source>
</evidence>
<feature type="compositionally biased region" description="Pro residues" evidence="3">
    <location>
        <begin position="1014"/>
        <end position="1025"/>
    </location>
</feature>
<dbReference type="PANTHER" id="PTHR30383:SF5">
    <property type="entry name" value="SGNH HYDROLASE-TYPE ESTERASE DOMAIN-CONTAINING PROTEIN"/>
    <property type="match status" value="1"/>
</dbReference>
<dbReference type="Proteomes" id="UP001610563">
    <property type="component" value="Unassembled WGS sequence"/>
</dbReference>
<dbReference type="EMBL" id="JBFTWV010000088">
    <property type="protein sequence ID" value="KAL2787929.1"/>
    <property type="molecule type" value="Genomic_DNA"/>
</dbReference>
<feature type="region of interest" description="Disordered" evidence="3">
    <location>
        <begin position="1139"/>
        <end position="1172"/>
    </location>
</feature>
<evidence type="ECO:0000313" key="7">
    <source>
        <dbReference type="Proteomes" id="UP001610563"/>
    </source>
</evidence>
<dbReference type="SUPFAM" id="SSF69318">
    <property type="entry name" value="Integrin alpha N-terminal domain"/>
    <property type="match status" value="2"/>
</dbReference>
<dbReference type="Pfam" id="PF00082">
    <property type="entry name" value="Peptidase_S8"/>
    <property type="match status" value="1"/>
</dbReference>
<keyword evidence="7" id="KW-1185">Reference proteome</keyword>
<protein>
    <recommendedName>
        <fullName evidence="8">SGNH hydrolase-type esterase domain-containing protein</fullName>
    </recommendedName>
</protein>
<proteinExistence type="predicted"/>
<gene>
    <name evidence="6" type="ORF">BJX66DRAFT_340783</name>
</gene>